<evidence type="ECO:0000256" key="9">
    <source>
        <dbReference type="ARBA" id="ARBA00023239"/>
    </source>
</evidence>
<dbReference type="Pfam" id="PF01964">
    <property type="entry name" value="ThiC_Rad_SAM"/>
    <property type="match status" value="1"/>
</dbReference>
<dbReference type="Gene3D" id="6.10.250.620">
    <property type="match status" value="1"/>
</dbReference>
<dbReference type="NCBIfam" id="NF009895">
    <property type="entry name" value="PRK13352.1"/>
    <property type="match status" value="1"/>
</dbReference>
<dbReference type="PANTHER" id="PTHR30557:SF1">
    <property type="entry name" value="PHOSPHOMETHYLPYRIMIDINE SYNTHASE, CHLOROPLASTIC"/>
    <property type="match status" value="1"/>
</dbReference>
<reference evidence="12 13" key="1">
    <citation type="submission" date="2014-06" db="EMBL/GenBank/DDBJ databases">
        <title>Draft genome sequence of an extremely salt tolerant bacteria Halomonas salina/CIFRI 1.</title>
        <authorList>
            <person name="Behera B.D."/>
            <person name="Meena D.K."/>
            <person name="Das P."/>
            <person name="Maharana J."/>
            <person name="Paria P."/>
            <person name="Sharma A.P."/>
            <person name="Shamsudheen K.V."/>
            <person name="Rijit J."/>
            <person name="Dixit V."/>
            <person name="Verma A."/>
            <person name="Scaria V."/>
            <person name="Sivasubbu S."/>
        </authorList>
    </citation>
    <scope>NUCLEOTIDE SEQUENCE [LARGE SCALE GENOMIC DNA]</scope>
    <source>
        <strain evidence="12 13">CIFRI 1</strain>
    </source>
</reference>
<comment type="catalytic activity">
    <reaction evidence="10">
        <text>5-amino-1-(5-phospho-beta-D-ribosyl)imidazole + S-adenosyl-L-methionine = 4-amino-2-methyl-5-(phosphooxymethyl)pyrimidine + CO + 5'-deoxyadenosine + formate + L-methionine + 3 H(+)</text>
        <dbReference type="Rhea" id="RHEA:24840"/>
        <dbReference type="ChEBI" id="CHEBI:15378"/>
        <dbReference type="ChEBI" id="CHEBI:15740"/>
        <dbReference type="ChEBI" id="CHEBI:17245"/>
        <dbReference type="ChEBI" id="CHEBI:17319"/>
        <dbReference type="ChEBI" id="CHEBI:57844"/>
        <dbReference type="ChEBI" id="CHEBI:58354"/>
        <dbReference type="ChEBI" id="CHEBI:59789"/>
        <dbReference type="ChEBI" id="CHEBI:137981"/>
        <dbReference type="EC" id="4.1.99.17"/>
    </reaction>
</comment>
<dbReference type="HAMAP" id="MF_00089">
    <property type="entry name" value="ThiC"/>
    <property type="match status" value="1"/>
</dbReference>
<evidence type="ECO:0000256" key="8">
    <source>
        <dbReference type="ARBA" id="ARBA00023014"/>
    </source>
</evidence>
<evidence type="ECO:0000256" key="5">
    <source>
        <dbReference type="ARBA" id="ARBA00022833"/>
    </source>
</evidence>
<evidence type="ECO:0000256" key="4">
    <source>
        <dbReference type="ARBA" id="ARBA00022723"/>
    </source>
</evidence>
<feature type="binding site" evidence="10">
    <location>
        <position position="427"/>
    </location>
    <ligand>
        <name>substrate</name>
    </ligand>
</feature>
<comment type="subunit">
    <text evidence="10">Homodimer.</text>
</comment>
<dbReference type="InterPro" id="IPR037509">
    <property type="entry name" value="ThiC"/>
</dbReference>
<evidence type="ECO:0000256" key="2">
    <source>
        <dbReference type="ARBA" id="ARBA00022485"/>
    </source>
</evidence>
<keyword evidence="4 10" id="KW-0479">Metal-binding</keyword>
<evidence type="ECO:0000256" key="10">
    <source>
        <dbReference type="HAMAP-Rule" id="MF_00089"/>
    </source>
</evidence>
<feature type="binding site" evidence="10">
    <location>
        <position position="575"/>
    </location>
    <ligand>
        <name>[4Fe-4S] cluster</name>
        <dbReference type="ChEBI" id="CHEBI:49883"/>
        <note>4Fe-4S-S-AdoMet</note>
    </ligand>
</feature>
<dbReference type="PANTHER" id="PTHR30557">
    <property type="entry name" value="THIAMINE BIOSYNTHESIS PROTEIN THIC"/>
    <property type="match status" value="1"/>
</dbReference>
<dbReference type="SFLD" id="SFLDF00407">
    <property type="entry name" value="phosphomethylpyrimidine_syntha"/>
    <property type="match status" value="1"/>
</dbReference>
<dbReference type="InterPro" id="IPR002817">
    <property type="entry name" value="ThiC/BzaA/B"/>
</dbReference>
<evidence type="ECO:0000313" key="13">
    <source>
        <dbReference type="Proteomes" id="UP000029721"/>
    </source>
</evidence>
<comment type="similarity">
    <text evidence="10">Belongs to the ThiC family.</text>
</comment>
<feature type="binding site" evidence="10">
    <location>
        <position position="262"/>
    </location>
    <ligand>
        <name>substrate</name>
    </ligand>
</feature>
<feature type="binding site" evidence="10">
    <location>
        <position position="454"/>
    </location>
    <ligand>
        <name>substrate</name>
    </ligand>
</feature>
<evidence type="ECO:0000259" key="11">
    <source>
        <dbReference type="Pfam" id="PF13667"/>
    </source>
</evidence>
<feature type="binding site" evidence="10">
    <location>
        <position position="583"/>
    </location>
    <ligand>
        <name>[4Fe-4S] cluster</name>
        <dbReference type="ChEBI" id="CHEBI:49883"/>
        <note>4Fe-4S-S-AdoMet</note>
    </ligand>
</feature>
<feature type="binding site" evidence="10">
    <location>
        <begin position="388"/>
        <end position="391"/>
    </location>
    <ligand>
        <name>substrate</name>
    </ligand>
</feature>
<dbReference type="NCBIfam" id="TIGR00190">
    <property type="entry name" value="thiC"/>
    <property type="match status" value="1"/>
</dbReference>
<evidence type="ECO:0000256" key="1">
    <source>
        <dbReference type="ARBA" id="ARBA00003175"/>
    </source>
</evidence>
<keyword evidence="8 10" id="KW-0411">Iron-sulfur</keyword>
<organism evidence="12 13">
    <name type="scientific">Halomonas salina</name>
    <dbReference type="NCBI Taxonomy" id="42565"/>
    <lineage>
        <taxon>Bacteria</taxon>
        <taxon>Pseudomonadati</taxon>
        <taxon>Pseudomonadota</taxon>
        <taxon>Gammaproteobacteria</taxon>
        <taxon>Oceanospirillales</taxon>
        <taxon>Halomonadaceae</taxon>
        <taxon>Halomonas</taxon>
    </lineage>
</organism>
<comment type="function">
    <text evidence="1 10">Catalyzes the synthesis of the hydroxymethylpyrimidine phosphate (HMP-P) moiety of thiamine from aminoimidazole ribotide (AIR) in a radical S-adenosyl-L-methionine (SAM)-dependent reaction.</text>
</comment>
<comment type="caution">
    <text evidence="12">The sequence shown here is derived from an EMBL/GenBank/DDBJ whole genome shotgun (WGS) entry which is preliminary data.</text>
</comment>
<feature type="binding site" evidence="10">
    <location>
        <begin position="347"/>
        <end position="349"/>
    </location>
    <ligand>
        <name>substrate</name>
    </ligand>
</feature>
<feature type="domain" description="ThiC-associated" evidence="11">
    <location>
        <begin position="21"/>
        <end position="98"/>
    </location>
</feature>
<dbReference type="SFLD" id="SFLDG01114">
    <property type="entry name" value="phosphomethylpyrimidine_syntha"/>
    <property type="match status" value="1"/>
</dbReference>
<feature type="binding site" evidence="10">
    <location>
        <position position="431"/>
    </location>
    <ligand>
        <name>Zn(2+)</name>
        <dbReference type="ChEBI" id="CHEBI:29105"/>
    </ligand>
</feature>
<name>A0ABR4WT31_9GAMM</name>
<dbReference type="InterPro" id="IPR025747">
    <property type="entry name" value="ThiC-associated_dom"/>
</dbReference>
<dbReference type="Proteomes" id="UP000029721">
    <property type="component" value="Unassembled WGS sequence"/>
</dbReference>
<dbReference type="EC" id="4.1.99.17" evidence="10"/>
<evidence type="ECO:0000256" key="6">
    <source>
        <dbReference type="ARBA" id="ARBA00022977"/>
    </source>
</evidence>
<feature type="binding site" evidence="10">
    <location>
        <position position="578"/>
    </location>
    <ligand>
        <name>[4Fe-4S] cluster</name>
        <dbReference type="ChEBI" id="CHEBI:49883"/>
        <note>4Fe-4S-S-AdoMet</note>
    </ligand>
</feature>
<evidence type="ECO:0000256" key="7">
    <source>
        <dbReference type="ARBA" id="ARBA00023004"/>
    </source>
</evidence>
<dbReference type="Pfam" id="PF13667">
    <property type="entry name" value="ThiC-associated"/>
    <property type="match status" value="1"/>
</dbReference>
<keyword evidence="9 10" id="KW-0456">Lyase</keyword>
<dbReference type="InterPro" id="IPR038521">
    <property type="entry name" value="ThiC/Bza_core_dom"/>
</dbReference>
<dbReference type="Gene3D" id="3.20.20.540">
    <property type="entry name" value="Radical SAM ThiC family, central domain"/>
    <property type="match status" value="1"/>
</dbReference>
<gene>
    <name evidence="10" type="primary">thiC</name>
    <name evidence="12" type="ORF">FP66_09190</name>
</gene>
<dbReference type="SFLD" id="SFLDS00113">
    <property type="entry name" value="Radical_SAM_Phosphomethylpyrim"/>
    <property type="match status" value="1"/>
</dbReference>
<dbReference type="RefSeq" id="WP_035597393.1">
    <property type="nucleotide sequence ID" value="NZ_JOKD01000036.1"/>
</dbReference>
<dbReference type="EMBL" id="JOKD01000036">
    <property type="protein sequence ID" value="KGE77605.1"/>
    <property type="molecule type" value="Genomic_DNA"/>
</dbReference>
<keyword evidence="2 10" id="KW-0004">4Fe-4S</keyword>
<proteinExistence type="inferred from homology"/>
<keyword evidence="3 10" id="KW-0949">S-adenosyl-L-methionine</keyword>
<feature type="binding site" evidence="10">
    <location>
        <position position="291"/>
    </location>
    <ligand>
        <name>substrate</name>
    </ligand>
</feature>
<feature type="binding site" evidence="10">
    <location>
        <position position="233"/>
    </location>
    <ligand>
        <name>substrate</name>
    </ligand>
</feature>
<dbReference type="NCBIfam" id="NF006763">
    <property type="entry name" value="PRK09284.1"/>
    <property type="match status" value="1"/>
</dbReference>
<accession>A0ABR4WT31</accession>
<sequence>MSKTPHFLNESARVDAAAVAPLPGSRKVFVEGSRPDIRVPFREIGLSPTKTSGADEENPPLLVYDTSGPYTDPEANIDLRRGLPELRRAWIEARDDTEFLDGPTSEYGRRRANDPMLAPLRFELTRTPRRAKEGKNVTQLHYARQGIITPEMEFIAIRENQKRQTMGSEEVERLLGHQHPGEAFGARLPEEITPEFVRDEVAAGRAIIPNNINHPESEPMIIGRNFLVKINGNLGNSAVTSSIEDEVDKMTWGIRWGADTIMDLSTGENIHETREWIIRNAPVPIGTVPIYQALEKVNGVAEDLTWEVFRDTLIEQAEQGVDYFTIHAGVLLRYVPLTARRTTGIVSRGGSIMAKWCLYHHRESFLYEHFEEICEICKRYDVAFSLGDGLRPGSVADANDEAQFAELETLGELTRIAWEHDVQVMIEGPGHVPMHLIKENMDKQLRECDEAPFYTLGPLTTDIAPGYDHITSGIGAAMIGWYGCAMLCYVTPKEHLGLPNKDDVKTGIITYKIAAHAADLAKGHPAAQRRDNALSKARFEFRWEDQFNLGLDPDTAREYHDETLPKDSAKVAHFCSMCGPKFCSMKISQEVRDYAKDKGLDGDQDAVMKGMEEQAEKFRQEGAELYKEV</sequence>
<keyword evidence="6 10" id="KW-0784">Thiamine biosynthesis</keyword>
<comment type="cofactor">
    <cofactor evidence="10">
        <name>[4Fe-4S] cluster</name>
        <dbReference type="ChEBI" id="CHEBI:49883"/>
    </cofactor>
    <text evidence="10">Binds 1 [4Fe-4S] cluster per subunit. The cluster is coordinated with 3 cysteines and an exchangeable S-adenosyl-L-methionine.</text>
</comment>
<keyword evidence="13" id="KW-1185">Reference proteome</keyword>
<evidence type="ECO:0000256" key="3">
    <source>
        <dbReference type="ARBA" id="ARBA00022691"/>
    </source>
</evidence>
<protein>
    <recommendedName>
        <fullName evidence="10">Phosphomethylpyrimidine synthase</fullName>
        <ecNumber evidence="10">4.1.99.17</ecNumber>
    </recommendedName>
    <alternativeName>
        <fullName evidence="10">Hydroxymethylpyrimidine phosphate synthase</fullName>
        <shortName evidence="10">HMP-P synthase</shortName>
        <shortName evidence="10">HMP-phosphate synthase</shortName>
        <shortName evidence="10">HMPP synthase</shortName>
    </alternativeName>
    <alternativeName>
        <fullName evidence="10">Thiamine biosynthesis protein ThiC</fullName>
    </alternativeName>
</protein>
<feature type="binding site" evidence="10">
    <location>
        <position position="327"/>
    </location>
    <ligand>
        <name>substrate</name>
    </ligand>
</feature>
<keyword evidence="5 10" id="KW-0862">Zinc</keyword>
<evidence type="ECO:0000313" key="12">
    <source>
        <dbReference type="EMBL" id="KGE77605.1"/>
    </source>
</evidence>
<feature type="binding site" evidence="10">
    <location>
        <position position="495"/>
    </location>
    <ligand>
        <name>Zn(2+)</name>
        <dbReference type="ChEBI" id="CHEBI:29105"/>
    </ligand>
</feature>
<keyword evidence="7 10" id="KW-0408">Iron</keyword>
<comment type="pathway">
    <text evidence="10">Cofactor biosynthesis; thiamine diphosphate biosynthesis.</text>
</comment>